<evidence type="ECO:0000256" key="4">
    <source>
        <dbReference type="ARBA" id="ARBA00022692"/>
    </source>
</evidence>
<evidence type="ECO:0000256" key="1">
    <source>
        <dbReference type="ARBA" id="ARBA00004651"/>
    </source>
</evidence>
<dbReference type="InterPro" id="IPR020846">
    <property type="entry name" value="MFS_dom"/>
</dbReference>
<keyword evidence="2" id="KW-0813">Transport</keyword>
<evidence type="ECO:0000256" key="6">
    <source>
        <dbReference type="ARBA" id="ARBA00023136"/>
    </source>
</evidence>
<evidence type="ECO:0000313" key="10">
    <source>
        <dbReference type="EMBL" id="MES0837895.1"/>
    </source>
</evidence>
<protein>
    <submittedName>
        <fullName evidence="10">MFS transporter</fullName>
    </submittedName>
</protein>
<sequence>MPLFRRPRRPRRALRRSRPGSARLRLLRRTRPGRSHPAGPFRRTRADRPRLGPAFTRLWWASALTNLGDGALAAAGPLLVASLSSSPVAVASAAAAQLLPHLLFSPASGALVDRWPRRSVLLAANLARCTVLALLAAALLSGGTSVWPLYPALFALGVGESLADTAYGSLVPSVVHRDSLGRANARLALTFSLNNQLLGPPLGALMFAMAWALPFGFDALAHLLAVAVLLRMAPVRPSPPDGSRPDSPPPPRTTLRQEVGEGLSFVLGSPGLRVLCGCILVMNLAGVGAFAVWVLYAREHLGLSEAGFGLFVAAGAVGGIAGSRVYGRLERRVGRTSLLRWGLAVEALTYLALALTANPLAAGAVMVLFGVHTVVWGTAATTVRQLLTPDRLLGRVGGVYRLADLGGAALGAVLGGLVAEGVGLLAPFWLAAAAVGLLCVISWKPLVITEQL</sequence>
<evidence type="ECO:0000256" key="2">
    <source>
        <dbReference type="ARBA" id="ARBA00022448"/>
    </source>
</evidence>
<evidence type="ECO:0000259" key="9">
    <source>
        <dbReference type="PROSITE" id="PS50850"/>
    </source>
</evidence>
<keyword evidence="4 8" id="KW-0812">Transmembrane</keyword>
<feature type="transmembrane region" description="Helical" evidence="8">
    <location>
        <begin position="424"/>
        <end position="443"/>
    </location>
</feature>
<evidence type="ECO:0000256" key="7">
    <source>
        <dbReference type="SAM" id="MobiDB-lite"/>
    </source>
</evidence>
<name>A0ABV2A3G5_9ACTN</name>
<proteinExistence type="predicted"/>
<organism evidence="10 11">
    <name type="scientific">Nocardiopsis tropica</name>
    <dbReference type="NCBI Taxonomy" id="109330"/>
    <lineage>
        <taxon>Bacteria</taxon>
        <taxon>Bacillati</taxon>
        <taxon>Actinomycetota</taxon>
        <taxon>Actinomycetes</taxon>
        <taxon>Streptosporangiales</taxon>
        <taxon>Nocardiopsidaceae</taxon>
        <taxon>Nocardiopsis</taxon>
    </lineage>
</organism>
<dbReference type="PROSITE" id="PS50850">
    <property type="entry name" value="MFS"/>
    <property type="match status" value="1"/>
</dbReference>
<keyword evidence="11" id="KW-1185">Reference proteome</keyword>
<feature type="transmembrane region" description="Helical" evidence="8">
    <location>
        <begin position="89"/>
        <end position="112"/>
    </location>
</feature>
<feature type="transmembrane region" description="Helical" evidence="8">
    <location>
        <begin position="363"/>
        <end position="387"/>
    </location>
</feature>
<reference evidence="10 11" key="1">
    <citation type="submission" date="2024-06" db="EMBL/GenBank/DDBJ databases">
        <authorList>
            <person name="Bataeva Y.V."/>
            <person name="Grigorian L.N."/>
            <person name="Solomentsev V.I."/>
        </authorList>
    </citation>
    <scope>NUCLEOTIDE SEQUENCE [LARGE SCALE GENOMIC DNA]</scope>
    <source>
        <strain evidence="11">SCPM-O-B-12605 (RCAM04882)</strain>
    </source>
</reference>
<feature type="transmembrane region" description="Helical" evidence="8">
    <location>
        <begin position="338"/>
        <end position="357"/>
    </location>
</feature>
<evidence type="ECO:0000256" key="3">
    <source>
        <dbReference type="ARBA" id="ARBA00022475"/>
    </source>
</evidence>
<evidence type="ECO:0000313" key="11">
    <source>
        <dbReference type="Proteomes" id="UP001432401"/>
    </source>
</evidence>
<dbReference type="RefSeq" id="WP_352986772.1">
    <property type="nucleotide sequence ID" value="NZ_JBEQNA010000020.1"/>
</dbReference>
<keyword evidence="6 8" id="KW-0472">Membrane</keyword>
<dbReference type="SUPFAM" id="SSF103473">
    <property type="entry name" value="MFS general substrate transporter"/>
    <property type="match status" value="1"/>
</dbReference>
<dbReference type="Gene3D" id="1.20.1250.20">
    <property type="entry name" value="MFS general substrate transporter like domains"/>
    <property type="match status" value="1"/>
</dbReference>
<feature type="transmembrane region" description="Helical" evidence="8">
    <location>
        <begin position="399"/>
        <end position="418"/>
    </location>
</feature>
<feature type="compositionally biased region" description="Basic residues" evidence="7">
    <location>
        <begin position="1"/>
        <end position="18"/>
    </location>
</feature>
<feature type="compositionally biased region" description="Basic residues" evidence="7">
    <location>
        <begin position="25"/>
        <end position="34"/>
    </location>
</feature>
<dbReference type="EMBL" id="JBEQNB010000021">
    <property type="protein sequence ID" value="MES0837895.1"/>
    <property type="molecule type" value="Genomic_DNA"/>
</dbReference>
<feature type="transmembrane region" description="Helical" evidence="8">
    <location>
        <begin position="308"/>
        <end position="326"/>
    </location>
</feature>
<evidence type="ECO:0000256" key="8">
    <source>
        <dbReference type="SAM" id="Phobius"/>
    </source>
</evidence>
<dbReference type="PANTHER" id="PTHR23513">
    <property type="entry name" value="INTEGRAL MEMBRANE EFFLUX PROTEIN-RELATED"/>
    <property type="match status" value="1"/>
</dbReference>
<dbReference type="InterPro" id="IPR010290">
    <property type="entry name" value="TM_effector"/>
</dbReference>
<dbReference type="CDD" id="cd06173">
    <property type="entry name" value="MFS_MefA_like"/>
    <property type="match status" value="1"/>
</dbReference>
<keyword evidence="5 8" id="KW-1133">Transmembrane helix</keyword>
<dbReference type="InterPro" id="IPR036259">
    <property type="entry name" value="MFS_trans_sf"/>
</dbReference>
<dbReference type="PANTHER" id="PTHR23513:SF6">
    <property type="entry name" value="MAJOR FACILITATOR SUPERFAMILY ASSOCIATED DOMAIN-CONTAINING PROTEIN"/>
    <property type="match status" value="1"/>
</dbReference>
<keyword evidence="3" id="KW-1003">Cell membrane</keyword>
<feature type="transmembrane region" description="Helical" evidence="8">
    <location>
        <begin position="202"/>
        <end position="230"/>
    </location>
</feature>
<dbReference type="Proteomes" id="UP001432401">
    <property type="component" value="Unassembled WGS sequence"/>
</dbReference>
<accession>A0ABV2A3G5</accession>
<gene>
    <name evidence="10" type="ORF">ABUK86_29275</name>
</gene>
<comment type="caution">
    <text evidence="10">The sequence shown here is derived from an EMBL/GenBank/DDBJ whole genome shotgun (WGS) entry which is preliminary data.</text>
</comment>
<feature type="domain" description="Major facilitator superfamily (MFS) profile" evidence="9">
    <location>
        <begin position="54"/>
        <end position="450"/>
    </location>
</feature>
<comment type="subcellular location">
    <subcellularLocation>
        <location evidence="1">Cell membrane</location>
        <topology evidence="1">Multi-pass membrane protein</topology>
    </subcellularLocation>
</comment>
<feature type="region of interest" description="Disordered" evidence="7">
    <location>
        <begin position="1"/>
        <end position="48"/>
    </location>
</feature>
<evidence type="ECO:0000256" key="5">
    <source>
        <dbReference type="ARBA" id="ARBA00022989"/>
    </source>
</evidence>
<dbReference type="Pfam" id="PF05977">
    <property type="entry name" value="MFS_3"/>
    <property type="match status" value="1"/>
</dbReference>
<feature type="transmembrane region" description="Helical" evidence="8">
    <location>
        <begin position="274"/>
        <end position="296"/>
    </location>
</feature>